<dbReference type="PANTHER" id="PTHR43828">
    <property type="entry name" value="ASPARAGINASE"/>
    <property type="match status" value="1"/>
</dbReference>
<dbReference type="PROSITE" id="PS51299">
    <property type="entry name" value="HTH_APSES"/>
    <property type="match status" value="1"/>
</dbReference>
<dbReference type="InterPro" id="IPR003163">
    <property type="entry name" value="Tscrpt_reg_HTH_APSES-type"/>
</dbReference>
<dbReference type="EMBL" id="RZGK01000003">
    <property type="protein sequence ID" value="KAF9700295.1"/>
    <property type="molecule type" value="Genomic_DNA"/>
</dbReference>
<dbReference type="GO" id="GO:0000981">
    <property type="term" value="F:DNA-binding transcription factor activity, RNA polymerase II-specific"/>
    <property type="evidence" value="ECO:0007669"/>
    <property type="project" value="UniProtKB-ARBA"/>
</dbReference>
<dbReference type="OrthoDB" id="5562739at2759"/>
<name>A0A8H7JC34_9PLEO</name>
<evidence type="ECO:0000313" key="4">
    <source>
        <dbReference type="Proteomes" id="UP000651452"/>
    </source>
</evidence>
<accession>A0A8H7JC34</accession>
<dbReference type="Proteomes" id="UP000651452">
    <property type="component" value="Unassembled WGS sequence"/>
</dbReference>
<dbReference type="Gene3D" id="3.10.260.10">
    <property type="entry name" value="Transcription regulator HTH, APSES-type DNA-binding domain"/>
    <property type="match status" value="1"/>
</dbReference>
<evidence type="ECO:0000256" key="1">
    <source>
        <dbReference type="SAM" id="MobiDB-lite"/>
    </source>
</evidence>
<dbReference type="GO" id="GO:0033309">
    <property type="term" value="C:SBF transcription complex"/>
    <property type="evidence" value="ECO:0007669"/>
    <property type="project" value="TreeGrafter"/>
</dbReference>
<dbReference type="SUPFAM" id="SSF54616">
    <property type="entry name" value="DNA-binding domain of Mlu1-box binding protein MBP1"/>
    <property type="match status" value="1"/>
</dbReference>
<feature type="domain" description="HTH APSES-type" evidence="2">
    <location>
        <begin position="103"/>
        <end position="221"/>
    </location>
</feature>
<reference evidence="3" key="2">
    <citation type="submission" date="2020-09" db="EMBL/GenBank/DDBJ databases">
        <title>Reference genome assembly for Australian Ascochyta lentis isolate Al4.</title>
        <authorList>
            <person name="Lee R.C."/>
            <person name="Farfan-Caceres L.M."/>
            <person name="Debler J.W."/>
            <person name="Williams A.H."/>
            <person name="Henares B.M."/>
        </authorList>
    </citation>
    <scope>NUCLEOTIDE SEQUENCE</scope>
    <source>
        <strain evidence="3">Al4</strain>
    </source>
</reference>
<dbReference type="InterPro" id="IPR036887">
    <property type="entry name" value="HTH_APSES_sf"/>
</dbReference>
<feature type="region of interest" description="Disordered" evidence="1">
    <location>
        <begin position="276"/>
        <end position="312"/>
    </location>
</feature>
<sequence>MDIKSMLNSPYGDSHGYRIEALAHLAPAQSCSPPLVIAKKEKIAKDAPVFAEGNKVVGHVNYPPHEAGTDRDLTARHREFRIFPLGQIHSKGVRHIPYNSDKKDFLDKTGREAFEVFQYTYKRPGEDKEYVVVWDYNVGLVRMTPFFKSCKYSKTVPAKALRENPGMKDISYSITGGALVCQGYWMPYQAAREIAATFCWDIRWALTPVFGNDFPQICRPPQHPYFARFVIDPQVVSFCAEETDRFRQEGAAYQILVPKASSPVMAPTLPILSSPSWKHSGRPGDLESGYGSDVERGNNVSFTPQVSPRSQYRRFTPVNEAESSTPPHTTHSSRLGSPFSEHAQIAQVIPSSTPDVQYSEGFRTKRTHSKVAYSDSDCGVEHIGSPQVHTVHSTKGLCESQSERDVQELEAAETLIMLSRVSAAALPAPKRTRGNPRH</sequence>
<comment type="caution">
    <text evidence="3">The sequence shown here is derived from an EMBL/GenBank/DDBJ whole genome shotgun (WGS) entry which is preliminary data.</text>
</comment>
<dbReference type="InterPro" id="IPR051642">
    <property type="entry name" value="SWI6-like"/>
</dbReference>
<feature type="compositionally biased region" description="Polar residues" evidence="1">
    <location>
        <begin position="298"/>
        <end position="310"/>
    </location>
</feature>
<gene>
    <name evidence="3" type="ORF">EKO04_001253</name>
</gene>
<protein>
    <recommendedName>
        <fullName evidence="2">HTH APSES-type domain-containing protein</fullName>
    </recommendedName>
</protein>
<proteinExistence type="predicted"/>
<dbReference type="GO" id="GO:0030907">
    <property type="term" value="C:MBF transcription complex"/>
    <property type="evidence" value="ECO:0007669"/>
    <property type="project" value="TreeGrafter"/>
</dbReference>
<reference evidence="3" key="1">
    <citation type="submission" date="2018-12" db="EMBL/GenBank/DDBJ databases">
        <authorList>
            <person name="Syme R.A."/>
            <person name="Farfan-Caceres L."/>
            <person name="Lichtenzveig J."/>
        </authorList>
    </citation>
    <scope>NUCLEOTIDE SEQUENCE</scope>
    <source>
        <strain evidence="3">Al4</strain>
    </source>
</reference>
<evidence type="ECO:0000259" key="2">
    <source>
        <dbReference type="PROSITE" id="PS51299"/>
    </source>
</evidence>
<evidence type="ECO:0000313" key="3">
    <source>
        <dbReference type="EMBL" id="KAF9700295.1"/>
    </source>
</evidence>
<dbReference type="PANTHER" id="PTHR43828:SF5">
    <property type="entry name" value="TRANSCRIPTIONAL REPRESSOR XBP1"/>
    <property type="match status" value="1"/>
</dbReference>
<dbReference type="AlphaFoldDB" id="A0A8H7JC34"/>
<dbReference type="GO" id="GO:0003677">
    <property type="term" value="F:DNA binding"/>
    <property type="evidence" value="ECO:0007669"/>
    <property type="project" value="InterPro"/>
</dbReference>
<organism evidence="3 4">
    <name type="scientific">Ascochyta lentis</name>
    <dbReference type="NCBI Taxonomy" id="205686"/>
    <lineage>
        <taxon>Eukaryota</taxon>
        <taxon>Fungi</taxon>
        <taxon>Dikarya</taxon>
        <taxon>Ascomycota</taxon>
        <taxon>Pezizomycotina</taxon>
        <taxon>Dothideomycetes</taxon>
        <taxon>Pleosporomycetidae</taxon>
        <taxon>Pleosporales</taxon>
        <taxon>Pleosporineae</taxon>
        <taxon>Didymellaceae</taxon>
        <taxon>Ascochyta</taxon>
    </lineage>
</organism>
<keyword evidence="4" id="KW-1185">Reference proteome</keyword>